<dbReference type="HOGENOM" id="CLU_2096884_0_0_1"/>
<dbReference type="InParanoid" id="H6C006"/>
<dbReference type="AlphaFoldDB" id="H6C006"/>
<dbReference type="EMBL" id="JH226133">
    <property type="protein sequence ID" value="EHY57155.1"/>
    <property type="molecule type" value="Genomic_DNA"/>
</dbReference>
<accession>H6C006</accession>
<reference evidence="1" key="1">
    <citation type="submission" date="2011-07" db="EMBL/GenBank/DDBJ databases">
        <title>The Genome Sequence of Exophiala (Wangiella) dermatitidis NIH/UT8656.</title>
        <authorList>
            <consortium name="The Broad Institute Genome Sequencing Platform"/>
            <person name="Cuomo C."/>
            <person name="Wang Z."/>
            <person name="Hunicke-Smith S."/>
            <person name="Szanislo P.J."/>
            <person name="Earl A."/>
            <person name="Young S.K."/>
            <person name="Zeng Q."/>
            <person name="Gargeya S."/>
            <person name="Fitzgerald M."/>
            <person name="Haas B."/>
            <person name="Abouelleil A."/>
            <person name="Alvarado L."/>
            <person name="Arachchi H.M."/>
            <person name="Berlin A."/>
            <person name="Brown A."/>
            <person name="Chapman S.B."/>
            <person name="Chen Z."/>
            <person name="Dunbar C."/>
            <person name="Freedman E."/>
            <person name="Gearin G."/>
            <person name="Gellesch M."/>
            <person name="Goldberg J."/>
            <person name="Griggs A."/>
            <person name="Gujja S."/>
            <person name="Heiman D."/>
            <person name="Howarth C."/>
            <person name="Larson L."/>
            <person name="Lui A."/>
            <person name="MacDonald P.J.P."/>
            <person name="Montmayeur A."/>
            <person name="Murphy C."/>
            <person name="Neiman D."/>
            <person name="Pearson M."/>
            <person name="Priest M."/>
            <person name="Roberts A."/>
            <person name="Saif S."/>
            <person name="Shea T."/>
            <person name="Shenoy N."/>
            <person name="Sisk P."/>
            <person name="Stolte C."/>
            <person name="Sykes S."/>
            <person name="Wortman J."/>
            <person name="Nusbaum C."/>
            <person name="Birren B."/>
        </authorList>
    </citation>
    <scope>NUCLEOTIDE SEQUENCE</scope>
    <source>
        <strain evidence="1">NIH/UT8656</strain>
    </source>
</reference>
<dbReference type="GeneID" id="20309842"/>
<name>H6C006_EXODN</name>
<proteinExistence type="predicted"/>
<dbReference type="VEuPathDB" id="FungiDB:HMPREF1120_05203"/>
<evidence type="ECO:0000313" key="2">
    <source>
        <dbReference type="Proteomes" id="UP000007304"/>
    </source>
</evidence>
<dbReference type="Proteomes" id="UP000007304">
    <property type="component" value="Unassembled WGS sequence"/>
</dbReference>
<dbReference type="RefSeq" id="XP_009157616.1">
    <property type="nucleotide sequence ID" value="XM_009159368.1"/>
</dbReference>
<evidence type="ECO:0000313" key="1">
    <source>
        <dbReference type="EMBL" id="EHY57155.1"/>
    </source>
</evidence>
<protein>
    <submittedName>
        <fullName evidence="1">Uncharacterized protein</fullName>
    </submittedName>
</protein>
<organism evidence="1 2">
    <name type="scientific">Exophiala dermatitidis (strain ATCC 34100 / CBS 525.76 / NIH/UT8656)</name>
    <name type="common">Black yeast</name>
    <name type="synonym">Wangiella dermatitidis</name>
    <dbReference type="NCBI Taxonomy" id="858893"/>
    <lineage>
        <taxon>Eukaryota</taxon>
        <taxon>Fungi</taxon>
        <taxon>Dikarya</taxon>
        <taxon>Ascomycota</taxon>
        <taxon>Pezizomycotina</taxon>
        <taxon>Eurotiomycetes</taxon>
        <taxon>Chaetothyriomycetidae</taxon>
        <taxon>Chaetothyriales</taxon>
        <taxon>Herpotrichiellaceae</taxon>
        <taxon>Exophiala</taxon>
    </lineage>
</organism>
<gene>
    <name evidence="1" type="ORF">HMPREF1120_05203</name>
</gene>
<keyword evidence="2" id="KW-1185">Reference proteome</keyword>
<sequence length="116" mass="12999">MLSPACGTIHDLVNLLRPRPSPYAMPVMKPPLARRSACNIPYYQMQRKFRGWAGSDLIQCSRASNSHILLDCILQCCAPHTNQTSVIDSTYTKRRCETSPRSVRSFLVLPLCCSVS</sequence>